<dbReference type="HOGENOM" id="CLU_1531930_0_0_6"/>
<keyword evidence="2" id="KW-1185">Reference proteome</keyword>
<proteinExistence type="predicted"/>
<evidence type="ECO:0000313" key="1">
    <source>
        <dbReference type="EMBL" id="ELV07180.1"/>
    </source>
</evidence>
<protein>
    <submittedName>
        <fullName evidence="1">Uncharacterized protein</fullName>
    </submittedName>
</protein>
<organism evidence="1 2">
    <name type="scientific">Wohlfahrtiimonas chitiniclastica SH04</name>
    <dbReference type="NCBI Taxonomy" id="1261130"/>
    <lineage>
        <taxon>Bacteria</taxon>
        <taxon>Pseudomonadati</taxon>
        <taxon>Pseudomonadota</taxon>
        <taxon>Gammaproteobacteria</taxon>
        <taxon>Cardiobacteriales</taxon>
        <taxon>Ignatzschineriaceae</taxon>
        <taxon>Wohlfahrtiimonas</taxon>
    </lineage>
</organism>
<accession>L8XWQ0</accession>
<dbReference type="EMBL" id="AOBV01000021">
    <property type="protein sequence ID" value="ELV07180.1"/>
    <property type="molecule type" value="Genomic_DNA"/>
</dbReference>
<dbReference type="Proteomes" id="UP000011617">
    <property type="component" value="Unassembled WGS sequence"/>
</dbReference>
<dbReference type="PATRIC" id="fig|1261130.3.peg.1927"/>
<sequence>MVDQIIYKTKDDVLNAIRAIDSNKLTVGDLMEIIKKASAQPTFATNADTVFLLYSGSLDPNNPSDPLWKEVNQLTKDKQFVQVSQTPAGVVGSREFRGLLETAVKNELGLTNGMISTTDLDKIDARIQELLYGEQNGARLSYKKLDDISIDYKGGKLSGFGSFWDVVSGICARVF</sequence>
<dbReference type="RefSeq" id="WP_008316984.1">
    <property type="nucleotide sequence ID" value="NZ_KB372791.1"/>
</dbReference>
<gene>
    <name evidence="1" type="ORF">F387_02011</name>
</gene>
<name>L8XWQ0_9GAMM</name>
<comment type="caution">
    <text evidence="1">The sequence shown here is derived from an EMBL/GenBank/DDBJ whole genome shotgun (WGS) entry which is preliminary data.</text>
</comment>
<reference evidence="1 2" key="1">
    <citation type="journal article" date="2013" name="Genome Announc.">
        <title>Complete Genome Sequence of Wohlfahrtiimonas chitiniclastica Strain SH04, Isolated from Chrysomya megacephala Collected from Pudong International Airport in China.</title>
        <authorList>
            <person name="Cao X.M."/>
            <person name="Chen T."/>
            <person name="Xu L.Z."/>
            <person name="Yao L.S."/>
            <person name="Qi J."/>
            <person name="Zhang X.L."/>
            <person name="Yan Q.L."/>
            <person name="Deng Y.H."/>
            <person name="Guo T.Y."/>
            <person name="Wang J."/>
            <person name="Hu K.X."/>
            <person name="Xu B.L."/>
        </authorList>
    </citation>
    <scope>NUCLEOTIDE SEQUENCE [LARGE SCALE GENOMIC DNA]</scope>
    <source>
        <strain evidence="1 2">SH04</strain>
    </source>
</reference>
<dbReference type="AlphaFoldDB" id="L8XWQ0"/>
<evidence type="ECO:0000313" key="2">
    <source>
        <dbReference type="Proteomes" id="UP000011617"/>
    </source>
</evidence>